<evidence type="ECO:0000256" key="2">
    <source>
        <dbReference type="ARBA" id="ARBA00004236"/>
    </source>
</evidence>
<keyword evidence="11 12" id="KW-0472">Membrane</keyword>
<dbReference type="InterPro" id="IPR004358">
    <property type="entry name" value="Sig_transdc_His_kin-like_C"/>
</dbReference>
<dbReference type="CDD" id="cd00075">
    <property type="entry name" value="HATPase"/>
    <property type="match status" value="1"/>
</dbReference>
<dbReference type="Proteomes" id="UP000249248">
    <property type="component" value="Unassembled WGS sequence"/>
</dbReference>
<accession>A0A2W1MWP0</accession>
<dbReference type="InterPro" id="IPR050351">
    <property type="entry name" value="BphY/WalK/GraS-like"/>
</dbReference>
<dbReference type="InterPro" id="IPR003661">
    <property type="entry name" value="HisK_dim/P_dom"/>
</dbReference>
<protein>
    <recommendedName>
        <fullName evidence="3">histidine kinase</fullName>
        <ecNumber evidence="3">2.7.13.3</ecNumber>
    </recommendedName>
</protein>
<dbReference type="Gene3D" id="3.30.565.10">
    <property type="entry name" value="Histidine kinase-like ATPase, C-terminal domain"/>
    <property type="match status" value="1"/>
</dbReference>
<keyword evidence="8 14" id="KW-0418">Kinase</keyword>
<evidence type="ECO:0000256" key="7">
    <source>
        <dbReference type="ARBA" id="ARBA00022741"/>
    </source>
</evidence>
<reference evidence="14 15" key="1">
    <citation type="submission" date="2018-06" db="EMBL/GenBank/DDBJ databases">
        <title>The draft genome sequence of Crocinitomix sp. SM1701.</title>
        <authorList>
            <person name="Zhang X."/>
        </authorList>
    </citation>
    <scope>NUCLEOTIDE SEQUENCE [LARGE SCALE GENOMIC DNA]</scope>
    <source>
        <strain evidence="14 15">SM1701</strain>
    </source>
</reference>
<keyword evidence="4" id="KW-1003">Cell membrane</keyword>
<keyword evidence="6" id="KW-0808">Transferase</keyword>
<organism evidence="14 15">
    <name type="scientific">Putridiphycobacter roseus</name>
    <dbReference type="NCBI Taxonomy" id="2219161"/>
    <lineage>
        <taxon>Bacteria</taxon>
        <taxon>Pseudomonadati</taxon>
        <taxon>Bacteroidota</taxon>
        <taxon>Flavobacteriia</taxon>
        <taxon>Flavobacteriales</taxon>
        <taxon>Crocinitomicaceae</taxon>
        <taxon>Putridiphycobacter</taxon>
    </lineage>
</organism>
<dbReference type="InterPro" id="IPR003594">
    <property type="entry name" value="HATPase_dom"/>
</dbReference>
<dbReference type="Gene3D" id="1.10.287.130">
    <property type="match status" value="1"/>
</dbReference>
<dbReference type="EMBL" id="QKSB01000007">
    <property type="protein sequence ID" value="PZE16539.1"/>
    <property type="molecule type" value="Genomic_DNA"/>
</dbReference>
<feature type="transmembrane region" description="Helical" evidence="12">
    <location>
        <begin position="39"/>
        <end position="61"/>
    </location>
</feature>
<evidence type="ECO:0000256" key="12">
    <source>
        <dbReference type="SAM" id="Phobius"/>
    </source>
</evidence>
<dbReference type="FunFam" id="3.30.565.10:FF:000023">
    <property type="entry name" value="PAS domain-containing sensor histidine kinase"/>
    <property type="match status" value="1"/>
</dbReference>
<keyword evidence="5" id="KW-0597">Phosphoprotein</keyword>
<dbReference type="RefSeq" id="WP_111063555.1">
    <property type="nucleotide sequence ID" value="NZ_JBHUCU010000017.1"/>
</dbReference>
<comment type="catalytic activity">
    <reaction evidence="1">
        <text>ATP + protein L-histidine = ADP + protein N-phospho-L-histidine.</text>
        <dbReference type="EC" id="2.7.13.3"/>
    </reaction>
</comment>
<dbReference type="SUPFAM" id="SSF55874">
    <property type="entry name" value="ATPase domain of HSP90 chaperone/DNA topoisomerase II/histidine kinase"/>
    <property type="match status" value="1"/>
</dbReference>
<dbReference type="PANTHER" id="PTHR45453">
    <property type="entry name" value="PHOSPHATE REGULON SENSOR PROTEIN PHOR"/>
    <property type="match status" value="1"/>
</dbReference>
<gene>
    <name evidence="14" type="ORF">DNU06_11830</name>
</gene>
<dbReference type="Pfam" id="PF02518">
    <property type="entry name" value="HATPase_c"/>
    <property type="match status" value="1"/>
</dbReference>
<evidence type="ECO:0000256" key="4">
    <source>
        <dbReference type="ARBA" id="ARBA00022475"/>
    </source>
</evidence>
<evidence type="ECO:0000313" key="15">
    <source>
        <dbReference type="Proteomes" id="UP000249248"/>
    </source>
</evidence>
<dbReference type="OrthoDB" id="9813151at2"/>
<dbReference type="Pfam" id="PF00512">
    <property type="entry name" value="HisKA"/>
    <property type="match status" value="1"/>
</dbReference>
<keyword evidence="7" id="KW-0547">Nucleotide-binding</keyword>
<evidence type="ECO:0000256" key="8">
    <source>
        <dbReference type="ARBA" id="ARBA00022777"/>
    </source>
</evidence>
<dbReference type="SMART" id="SM00387">
    <property type="entry name" value="HATPase_c"/>
    <property type="match status" value="1"/>
</dbReference>
<evidence type="ECO:0000256" key="9">
    <source>
        <dbReference type="ARBA" id="ARBA00022840"/>
    </source>
</evidence>
<dbReference type="AlphaFoldDB" id="A0A2W1MWP0"/>
<evidence type="ECO:0000256" key="3">
    <source>
        <dbReference type="ARBA" id="ARBA00012438"/>
    </source>
</evidence>
<dbReference type="GO" id="GO:0005524">
    <property type="term" value="F:ATP binding"/>
    <property type="evidence" value="ECO:0007669"/>
    <property type="project" value="UniProtKB-KW"/>
</dbReference>
<keyword evidence="10" id="KW-0902">Two-component regulatory system</keyword>
<evidence type="ECO:0000256" key="6">
    <source>
        <dbReference type="ARBA" id="ARBA00022679"/>
    </source>
</evidence>
<dbReference type="InterPro" id="IPR005467">
    <property type="entry name" value="His_kinase_dom"/>
</dbReference>
<evidence type="ECO:0000256" key="10">
    <source>
        <dbReference type="ARBA" id="ARBA00023012"/>
    </source>
</evidence>
<keyword evidence="12" id="KW-0812">Transmembrane</keyword>
<dbReference type="SUPFAM" id="SSF47384">
    <property type="entry name" value="Homodimeric domain of signal transducing histidine kinase"/>
    <property type="match status" value="1"/>
</dbReference>
<evidence type="ECO:0000259" key="13">
    <source>
        <dbReference type="PROSITE" id="PS50109"/>
    </source>
</evidence>
<keyword evidence="15" id="KW-1185">Reference proteome</keyword>
<dbReference type="EC" id="2.7.13.3" evidence="3"/>
<dbReference type="PROSITE" id="PS50109">
    <property type="entry name" value="HIS_KIN"/>
    <property type="match status" value="1"/>
</dbReference>
<evidence type="ECO:0000256" key="11">
    <source>
        <dbReference type="ARBA" id="ARBA00023136"/>
    </source>
</evidence>
<evidence type="ECO:0000256" key="1">
    <source>
        <dbReference type="ARBA" id="ARBA00000085"/>
    </source>
</evidence>
<dbReference type="GO" id="GO:0004721">
    <property type="term" value="F:phosphoprotein phosphatase activity"/>
    <property type="evidence" value="ECO:0007669"/>
    <property type="project" value="TreeGrafter"/>
</dbReference>
<evidence type="ECO:0000256" key="5">
    <source>
        <dbReference type="ARBA" id="ARBA00022553"/>
    </source>
</evidence>
<dbReference type="GO" id="GO:0005886">
    <property type="term" value="C:plasma membrane"/>
    <property type="evidence" value="ECO:0007669"/>
    <property type="project" value="UniProtKB-SubCell"/>
</dbReference>
<feature type="domain" description="Histidine kinase" evidence="13">
    <location>
        <begin position="128"/>
        <end position="346"/>
    </location>
</feature>
<dbReference type="PRINTS" id="PR00344">
    <property type="entry name" value="BCTRLSENSOR"/>
</dbReference>
<keyword evidence="9" id="KW-0067">ATP-binding</keyword>
<dbReference type="CDD" id="cd00082">
    <property type="entry name" value="HisKA"/>
    <property type="match status" value="1"/>
</dbReference>
<keyword evidence="12" id="KW-1133">Transmembrane helix</keyword>
<name>A0A2W1MWP0_9FLAO</name>
<dbReference type="GO" id="GO:0016036">
    <property type="term" value="P:cellular response to phosphate starvation"/>
    <property type="evidence" value="ECO:0007669"/>
    <property type="project" value="TreeGrafter"/>
</dbReference>
<comment type="caution">
    <text evidence="14">The sequence shown here is derived from an EMBL/GenBank/DDBJ whole genome shotgun (WGS) entry which is preliminary data.</text>
</comment>
<evidence type="ECO:0000313" key="14">
    <source>
        <dbReference type="EMBL" id="PZE16539.1"/>
    </source>
</evidence>
<dbReference type="SMART" id="SM00388">
    <property type="entry name" value="HisKA"/>
    <property type="match status" value="1"/>
</dbReference>
<dbReference type="InterPro" id="IPR036890">
    <property type="entry name" value="HATPase_C_sf"/>
</dbReference>
<dbReference type="PANTHER" id="PTHR45453:SF1">
    <property type="entry name" value="PHOSPHATE REGULON SENSOR PROTEIN PHOR"/>
    <property type="match status" value="1"/>
</dbReference>
<feature type="transmembrane region" description="Helical" evidence="12">
    <location>
        <begin position="12"/>
        <end position="33"/>
    </location>
</feature>
<comment type="subcellular location">
    <subcellularLocation>
        <location evidence="2">Cell membrane</location>
    </subcellularLocation>
</comment>
<dbReference type="GO" id="GO:0000155">
    <property type="term" value="F:phosphorelay sensor kinase activity"/>
    <property type="evidence" value="ECO:0007669"/>
    <property type="project" value="InterPro"/>
</dbReference>
<sequence length="346" mass="39333">MSLIKKPIQVVLIASAILMVMVLVGLIGVSFVMEADIHLWVYIVFPLFVGVVALLLFYYFIERFINQEIKAIYRVISKKKNIKINPVKLNENVFQSLSETTAAWAETQQKQIENLEEQANFRREFLGNLAHELKTPVFSIQGYILTLLEGGLEDETVNRDFLIKASRGVDRITSVLDDLDNISRYEFNRFNLKLTKFDIVRLTKEVFDTTQSSAEEKNITLSLFQNYDPIMVSADKGKIGQVLINLISNSISYGIENGHTQIKFSKVSRKQLSVEIIDDGIGIEEEHFNRLFERFYRVEKSRARNLAGSGLGLPIVKHIMEAHQQSITVNSTVGEGSVFTFTLDLA</sequence>
<proteinExistence type="predicted"/>
<dbReference type="InterPro" id="IPR036097">
    <property type="entry name" value="HisK_dim/P_sf"/>
</dbReference>